<feature type="transmembrane region" description="Helical" evidence="1">
    <location>
        <begin position="45"/>
        <end position="62"/>
    </location>
</feature>
<name>A0A4Y9ELR2_9SPHN</name>
<dbReference type="Gene3D" id="1.10.287.110">
    <property type="entry name" value="DnaJ domain"/>
    <property type="match status" value="1"/>
</dbReference>
<reference evidence="2 3" key="1">
    <citation type="submission" date="2019-02" db="EMBL/GenBank/DDBJ databases">
        <title>Polymorphobacter sp. isolated from the lake at the Tibet of China.</title>
        <authorList>
            <person name="Li A."/>
        </authorList>
    </citation>
    <scope>NUCLEOTIDE SEQUENCE [LARGE SCALE GENOMIC DNA]</scope>
    <source>
        <strain evidence="2 3">DJ1R-1</strain>
    </source>
</reference>
<keyword evidence="3" id="KW-1185">Reference proteome</keyword>
<organism evidence="2 3">
    <name type="scientific">Glacieibacterium arshaanense</name>
    <dbReference type="NCBI Taxonomy" id="2511025"/>
    <lineage>
        <taxon>Bacteria</taxon>
        <taxon>Pseudomonadati</taxon>
        <taxon>Pseudomonadota</taxon>
        <taxon>Alphaproteobacteria</taxon>
        <taxon>Sphingomonadales</taxon>
        <taxon>Sphingosinicellaceae</taxon>
        <taxon>Glacieibacterium</taxon>
    </lineage>
</organism>
<dbReference type="Proteomes" id="UP000297737">
    <property type="component" value="Unassembled WGS sequence"/>
</dbReference>
<dbReference type="EMBL" id="SIHO01000002">
    <property type="protein sequence ID" value="TFU02938.1"/>
    <property type="molecule type" value="Genomic_DNA"/>
</dbReference>
<dbReference type="AlphaFoldDB" id="A0A4Y9ELR2"/>
<accession>A0A4Y9ELR2</accession>
<evidence type="ECO:0000313" key="3">
    <source>
        <dbReference type="Proteomes" id="UP000297737"/>
    </source>
</evidence>
<protein>
    <submittedName>
        <fullName evidence="2">Molecular chaperone DnaJ</fullName>
    </submittedName>
</protein>
<gene>
    <name evidence="2" type="ORF">EUV02_06940</name>
</gene>
<keyword evidence="1" id="KW-0812">Transmembrane</keyword>
<dbReference type="InterPro" id="IPR036869">
    <property type="entry name" value="J_dom_sf"/>
</dbReference>
<keyword evidence="1" id="KW-1133">Transmembrane helix</keyword>
<dbReference type="RefSeq" id="WP_135245530.1">
    <property type="nucleotide sequence ID" value="NZ_SIHO01000002.1"/>
</dbReference>
<dbReference type="OrthoDB" id="9811070at2"/>
<evidence type="ECO:0000313" key="2">
    <source>
        <dbReference type="EMBL" id="TFU02938.1"/>
    </source>
</evidence>
<proteinExistence type="predicted"/>
<dbReference type="SUPFAM" id="SSF46565">
    <property type="entry name" value="Chaperone J-domain"/>
    <property type="match status" value="1"/>
</dbReference>
<sequence length="137" mass="14433">MLIALLLALGLAWWMHQRGELLPNLQRVLIGGGLALLALRMLETGRIGFAVLVGAGAALWWFGQPRLATQRDGARRAADLAAARALLGVGPDANAATIRTAWRLQIASAHPDAGGDVELATKLTAARDLLLGQLAND</sequence>
<keyword evidence="1" id="KW-0472">Membrane</keyword>
<evidence type="ECO:0000256" key="1">
    <source>
        <dbReference type="SAM" id="Phobius"/>
    </source>
</evidence>
<comment type="caution">
    <text evidence="2">The sequence shown here is derived from an EMBL/GenBank/DDBJ whole genome shotgun (WGS) entry which is preliminary data.</text>
</comment>